<proteinExistence type="predicted"/>
<dbReference type="OrthoDB" id="2756545at2759"/>
<evidence type="ECO:0008006" key="3">
    <source>
        <dbReference type="Google" id="ProtNLM"/>
    </source>
</evidence>
<dbReference type="Proteomes" id="UP000313359">
    <property type="component" value="Unassembled WGS sequence"/>
</dbReference>
<gene>
    <name evidence="1" type="ORF">L227DRAFT_613171</name>
</gene>
<protein>
    <recommendedName>
        <fullName evidence="3">F-box domain-containing protein</fullName>
    </recommendedName>
</protein>
<reference evidence="1" key="1">
    <citation type="journal article" date="2018" name="Genome Biol. Evol.">
        <title>Genomics and development of Lentinus tigrinus, a white-rot wood-decaying mushroom with dimorphic fruiting bodies.</title>
        <authorList>
            <person name="Wu B."/>
            <person name="Xu Z."/>
            <person name="Knudson A."/>
            <person name="Carlson A."/>
            <person name="Chen N."/>
            <person name="Kovaka S."/>
            <person name="LaButti K."/>
            <person name="Lipzen A."/>
            <person name="Pennachio C."/>
            <person name="Riley R."/>
            <person name="Schakwitz W."/>
            <person name="Umezawa K."/>
            <person name="Ohm R.A."/>
            <person name="Grigoriev I.V."/>
            <person name="Nagy L.G."/>
            <person name="Gibbons J."/>
            <person name="Hibbett D."/>
        </authorList>
    </citation>
    <scope>NUCLEOTIDE SEQUENCE [LARGE SCALE GENOMIC DNA]</scope>
    <source>
        <strain evidence="1">ALCF2SS1-6</strain>
    </source>
</reference>
<evidence type="ECO:0000313" key="2">
    <source>
        <dbReference type="Proteomes" id="UP000313359"/>
    </source>
</evidence>
<name>A0A5C2S556_9APHY</name>
<sequence>MSVHASIVDPERAVGGNVSADDSALNDSGTRRALPFDVMAHIMARSTPSIISALMKTCHLYYHEGPRYLLRDGVVLRSPMRVERFLPFISAEGGARFVHFRELDIAVDMYRVPRVDVERCMERLAQLLDFPEICLESLTLQDADCLLEYAGIASARGTRNTERLIYRRGGPTACSALKSLNCSLVSLTISFNGYDKIEWADVEELQAMGGWSYLLDALSPHVQTLETFRCDYDIPKARNPRPLSTSSSSRQAIPHNQCFSTVRTLGLTVRDLCPQGQIDVASFFPTFPNVTHLEIFSEIPAHTLAPLGQSLKERDKAIFEQDGCWAALEKCSGRLPSLYAIGLVCHVVDLCIWSGINNNDDLSMLATIVSTTRPKVLRLCVEYIPFTFLAQVTEALRDSAFKSLNTLHIVINYLFSPEVDDDSVDLSESIFAESGPYELSVEHESIFVGLTQLPSHIADSPLQAYVAKCVLHTDGYQLEPQSDSQGVDSSYRYYDENYDSSDESWAFSD</sequence>
<dbReference type="EMBL" id="ML122277">
    <property type="protein sequence ID" value="RPD58104.1"/>
    <property type="molecule type" value="Genomic_DNA"/>
</dbReference>
<organism evidence="1 2">
    <name type="scientific">Lentinus tigrinus ALCF2SS1-6</name>
    <dbReference type="NCBI Taxonomy" id="1328759"/>
    <lineage>
        <taxon>Eukaryota</taxon>
        <taxon>Fungi</taxon>
        <taxon>Dikarya</taxon>
        <taxon>Basidiomycota</taxon>
        <taxon>Agaricomycotina</taxon>
        <taxon>Agaricomycetes</taxon>
        <taxon>Polyporales</taxon>
        <taxon>Polyporaceae</taxon>
        <taxon>Lentinus</taxon>
    </lineage>
</organism>
<dbReference type="AlphaFoldDB" id="A0A5C2S556"/>
<evidence type="ECO:0000313" key="1">
    <source>
        <dbReference type="EMBL" id="RPD58104.1"/>
    </source>
</evidence>
<keyword evidence="2" id="KW-1185">Reference proteome</keyword>
<accession>A0A5C2S556</accession>